<sequence length="43" mass="4762">MGHSRITTTERYLHARPAHEVADRFTAAFASTPVPREPAVDQA</sequence>
<dbReference type="EMBL" id="CP114014">
    <property type="protein sequence ID" value="XAY03533.1"/>
    <property type="molecule type" value="Genomic_DNA"/>
</dbReference>
<proteinExistence type="predicted"/>
<reference evidence="1" key="1">
    <citation type="submission" date="2022-12" db="EMBL/GenBank/DDBJ databases">
        <title>Paraconexibacter alkalitolerans sp. nov. and Baekduia alba sp. nov., isolated from soil and emended description of the genera Paraconexibacter (Chun et al., 2020) and Baekduia (An et al., 2020).</title>
        <authorList>
            <person name="Vieira S."/>
            <person name="Huber K.J."/>
            <person name="Geppert A."/>
            <person name="Wolf J."/>
            <person name="Neumann-Schaal M."/>
            <person name="Muesken M."/>
            <person name="Overmann J."/>
        </authorList>
    </citation>
    <scope>NUCLEOTIDE SEQUENCE</scope>
    <source>
        <strain evidence="1">AEG42_29</strain>
    </source>
</reference>
<evidence type="ECO:0000313" key="1">
    <source>
        <dbReference type="EMBL" id="XAY03533.1"/>
    </source>
</evidence>
<accession>A0AAU7APD2</accession>
<gene>
    <name evidence="1" type="ORF">DSM112329_00352</name>
</gene>
<dbReference type="KEGG" id="parq:DSM112329_00352"/>
<evidence type="ECO:0008006" key="2">
    <source>
        <dbReference type="Google" id="ProtNLM"/>
    </source>
</evidence>
<dbReference type="AlphaFoldDB" id="A0AAU7APD2"/>
<protein>
    <recommendedName>
        <fullName evidence="2">Integrase</fullName>
    </recommendedName>
</protein>
<organism evidence="1">
    <name type="scientific">Paraconexibacter sp. AEG42_29</name>
    <dbReference type="NCBI Taxonomy" id="2997339"/>
    <lineage>
        <taxon>Bacteria</taxon>
        <taxon>Bacillati</taxon>
        <taxon>Actinomycetota</taxon>
        <taxon>Thermoleophilia</taxon>
        <taxon>Solirubrobacterales</taxon>
        <taxon>Paraconexibacteraceae</taxon>
        <taxon>Paraconexibacter</taxon>
    </lineage>
</organism>
<name>A0AAU7APD2_9ACTN</name>